<feature type="non-terminal residue" evidence="2">
    <location>
        <position position="64"/>
    </location>
</feature>
<evidence type="ECO:0000313" key="3">
    <source>
        <dbReference type="Proteomes" id="UP000595437"/>
    </source>
</evidence>
<dbReference type="EMBL" id="CP045903">
    <property type="protein sequence ID" value="QQP39470.1"/>
    <property type="molecule type" value="Genomic_DNA"/>
</dbReference>
<accession>A0A7T8GX38</accession>
<protein>
    <submittedName>
        <fullName evidence="2">UPF0131 protein CG2811</fullName>
    </submittedName>
</protein>
<dbReference type="OrthoDB" id="113620at2759"/>
<proteinExistence type="predicted"/>
<dbReference type="Pfam" id="PF06094">
    <property type="entry name" value="GGACT"/>
    <property type="match status" value="1"/>
</dbReference>
<name>A0A7T8GX38_CALRO</name>
<sequence>MPKYKNLVFVYGTLKRKEPIITGYLRKSESFQFLGRATTINKYPFVIASSFNIPYVLENQELEI</sequence>
<dbReference type="InterPro" id="IPR036568">
    <property type="entry name" value="GGCT-like_sf"/>
</dbReference>
<keyword evidence="3" id="KW-1185">Reference proteome</keyword>
<gene>
    <name evidence="2" type="ORF">FKW44_020360</name>
</gene>
<dbReference type="AlphaFoldDB" id="A0A7T8GX38"/>
<reference evidence="3" key="1">
    <citation type="submission" date="2021-01" db="EMBL/GenBank/DDBJ databases">
        <title>Caligus Genome Assembly.</title>
        <authorList>
            <person name="Gallardo-Escarate C."/>
        </authorList>
    </citation>
    <scope>NUCLEOTIDE SEQUENCE [LARGE SCALE GENOMIC DNA]</scope>
</reference>
<organism evidence="2 3">
    <name type="scientific">Caligus rogercresseyi</name>
    <name type="common">Sea louse</name>
    <dbReference type="NCBI Taxonomy" id="217165"/>
    <lineage>
        <taxon>Eukaryota</taxon>
        <taxon>Metazoa</taxon>
        <taxon>Ecdysozoa</taxon>
        <taxon>Arthropoda</taxon>
        <taxon>Crustacea</taxon>
        <taxon>Multicrustacea</taxon>
        <taxon>Hexanauplia</taxon>
        <taxon>Copepoda</taxon>
        <taxon>Siphonostomatoida</taxon>
        <taxon>Caligidae</taxon>
        <taxon>Caligus</taxon>
    </lineage>
</organism>
<dbReference type="Proteomes" id="UP000595437">
    <property type="component" value="Chromosome 14"/>
</dbReference>
<feature type="domain" description="Gamma-glutamylcyclotransferase AIG2-like" evidence="1">
    <location>
        <begin position="8"/>
        <end position="60"/>
    </location>
</feature>
<evidence type="ECO:0000259" key="1">
    <source>
        <dbReference type="Pfam" id="PF06094"/>
    </source>
</evidence>
<evidence type="ECO:0000313" key="2">
    <source>
        <dbReference type="EMBL" id="QQP39470.1"/>
    </source>
</evidence>
<dbReference type="SUPFAM" id="SSF110857">
    <property type="entry name" value="Gamma-glutamyl cyclotransferase-like"/>
    <property type="match status" value="1"/>
</dbReference>
<dbReference type="InterPro" id="IPR009288">
    <property type="entry name" value="AIG2-like_dom"/>
</dbReference>
<dbReference type="Gene3D" id="3.10.490.10">
    <property type="entry name" value="Gamma-glutamyl cyclotransferase-like"/>
    <property type="match status" value="1"/>
</dbReference>